<dbReference type="PATRIC" id="fig|1423788.3.peg.680"/>
<dbReference type="InterPro" id="IPR012338">
    <property type="entry name" value="Beta-lactam/transpept-like"/>
</dbReference>
<dbReference type="Gene3D" id="3.40.710.10">
    <property type="entry name" value="DD-peptidase/beta-lactamase superfamily"/>
    <property type="match status" value="1"/>
</dbReference>
<dbReference type="AlphaFoldDB" id="A0A0R1KD66"/>
<evidence type="ECO:0000313" key="12">
    <source>
        <dbReference type="EMBL" id="KRK81614.1"/>
    </source>
</evidence>
<feature type="binding site" evidence="8">
    <location>
        <position position="254"/>
    </location>
    <ligand>
        <name>substrate</name>
    </ligand>
</feature>
<dbReference type="GO" id="GO:0009002">
    <property type="term" value="F:serine-type D-Ala-D-Ala carboxypeptidase activity"/>
    <property type="evidence" value="ECO:0007669"/>
    <property type="project" value="InterPro"/>
</dbReference>
<dbReference type="PANTHER" id="PTHR21581">
    <property type="entry name" value="D-ALANYL-D-ALANINE CARBOXYPEPTIDASE"/>
    <property type="match status" value="1"/>
</dbReference>
<dbReference type="GO" id="GO:0009252">
    <property type="term" value="P:peptidoglycan biosynthetic process"/>
    <property type="evidence" value="ECO:0007669"/>
    <property type="project" value="UniProtKB-KW"/>
</dbReference>
<dbReference type="GO" id="GO:0006508">
    <property type="term" value="P:proteolysis"/>
    <property type="evidence" value="ECO:0007669"/>
    <property type="project" value="InterPro"/>
</dbReference>
<evidence type="ECO:0000256" key="7">
    <source>
        <dbReference type="PIRSR" id="PIRSR618044-1"/>
    </source>
</evidence>
<gene>
    <name evidence="12" type="ORF">FC78_GL000667</name>
</gene>
<feature type="active site" evidence="7">
    <location>
        <position position="129"/>
    </location>
</feature>
<evidence type="ECO:0000256" key="5">
    <source>
        <dbReference type="ARBA" id="ARBA00022984"/>
    </source>
</evidence>
<protein>
    <submittedName>
        <fullName evidence="12">D-alanyl-D-alanine carboxypeptidase</fullName>
    </submittedName>
</protein>
<keyword evidence="4" id="KW-0133">Cell shape</keyword>
<dbReference type="GO" id="GO:0008360">
    <property type="term" value="P:regulation of cell shape"/>
    <property type="evidence" value="ECO:0007669"/>
    <property type="project" value="UniProtKB-KW"/>
</dbReference>
<feature type="active site" description="Proton acceptor" evidence="7">
    <location>
        <position position="68"/>
    </location>
</feature>
<evidence type="ECO:0000256" key="6">
    <source>
        <dbReference type="ARBA" id="ARBA00023316"/>
    </source>
</evidence>
<keyword evidence="12" id="KW-0121">Carboxypeptidase</keyword>
<sequence>MKKFFKKLALIMSLVILTLPLFASTVQADSQPSLDLNAAAGLAFDENSGQVIYSKNANQKVAIGSITKIITLYLVTKALKEGQITEQDTLQPTQAQADMTKDNELTNVKLDVGRSYTVKQLYQAAWIVSSNSAAMMLADKVAGSQQAFVKMMRKTLKNWGIKDAEINNVSGLNNSDLDSSMYLGSADGENKLSTNDIGVIVKHVLDQYPEILQTTSMAKLDFPADNETKTYNSLNLLLKGQRDYQAGYEFDGLKTGTTKQAGESFVGTLPMNGTRIVTIVMNAQGESNDVDKRFRSAQKLARYVKDNFEYKETLKKGSEVTINKKKYEINQSSYIWVPKNFNVENLSYNESSNDLGFTAKRNKQTVKLIAANTASGYLPFKKADVKKIIHKKTSQKSWWDQIVEFFNHLWKRLF</sequence>
<feature type="signal peptide" evidence="10">
    <location>
        <begin position="1"/>
        <end position="28"/>
    </location>
</feature>
<reference evidence="12 13" key="1">
    <citation type="journal article" date="2015" name="Genome Announc.">
        <title>Expanding the biotechnology potential of lactobacilli through comparative genomics of 213 strains and associated genera.</title>
        <authorList>
            <person name="Sun Z."/>
            <person name="Harris H.M."/>
            <person name="McCann A."/>
            <person name="Guo C."/>
            <person name="Argimon S."/>
            <person name="Zhang W."/>
            <person name="Yang X."/>
            <person name="Jeffery I.B."/>
            <person name="Cooney J.C."/>
            <person name="Kagawa T.F."/>
            <person name="Liu W."/>
            <person name="Song Y."/>
            <person name="Salvetti E."/>
            <person name="Wrobel A."/>
            <person name="Rasinkangas P."/>
            <person name="Parkhill J."/>
            <person name="Rea M.C."/>
            <person name="O'Sullivan O."/>
            <person name="Ritari J."/>
            <person name="Douillard F.P."/>
            <person name="Paul Ross R."/>
            <person name="Yang R."/>
            <person name="Briner A.E."/>
            <person name="Felis G.E."/>
            <person name="de Vos W.M."/>
            <person name="Barrangou R."/>
            <person name="Klaenhammer T.R."/>
            <person name="Caufield P.W."/>
            <person name="Cui Y."/>
            <person name="Zhang H."/>
            <person name="O'Toole P.W."/>
        </authorList>
    </citation>
    <scope>NUCLEOTIDE SEQUENCE [LARGE SCALE GENOMIC DNA]</scope>
    <source>
        <strain evidence="12 13">DSM 19674</strain>
    </source>
</reference>
<keyword evidence="13" id="KW-1185">Reference proteome</keyword>
<accession>A0A0R1KD66</accession>
<keyword evidence="5" id="KW-0573">Peptidoglycan synthesis</keyword>
<dbReference type="SUPFAM" id="SSF56601">
    <property type="entry name" value="beta-lactamase/transpeptidase-like"/>
    <property type="match status" value="1"/>
</dbReference>
<dbReference type="PRINTS" id="PR00725">
    <property type="entry name" value="DADACBPTASE1"/>
</dbReference>
<feature type="chain" id="PRO_5006406565" evidence="10">
    <location>
        <begin position="29"/>
        <end position="414"/>
    </location>
</feature>
<evidence type="ECO:0000256" key="3">
    <source>
        <dbReference type="ARBA" id="ARBA00022801"/>
    </source>
</evidence>
<comment type="similarity">
    <text evidence="1 9">Belongs to the peptidase S11 family.</text>
</comment>
<evidence type="ECO:0000256" key="4">
    <source>
        <dbReference type="ARBA" id="ARBA00022960"/>
    </source>
</evidence>
<dbReference type="Pfam" id="PF00768">
    <property type="entry name" value="Peptidase_S11"/>
    <property type="match status" value="1"/>
</dbReference>
<keyword evidence="6" id="KW-0961">Cell wall biogenesis/degradation</keyword>
<keyword evidence="3" id="KW-0378">Hydrolase</keyword>
<dbReference type="Proteomes" id="UP000051515">
    <property type="component" value="Unassembled WGS sequence"/>
</dbReference>
<dbReference type="EMBL" id="AZDY01000042">
    <property type="protein sequence ID" value="KRK81614.1"/>
    <property type="molecule type" value="Genomic_DNA"/>
</dbReference>
<evidence type="ECO:0000259" key="11">
    <source>
        <dbReference type="Pfam" id="PF00768"/>
    </source>
</evidence>
<comment type="caution">
    <text evidence="12">The sequence shown here is derived from an EMBL/GenBank/DDBJ whole genome shotgun (WGS) entry which is preliminary data.</text>
</comment>
<feature type="active site" description="Acyl-ester intermediate" evidence="7">
    <location>
        <position position="65"/>
    </location>
</feature>
<keyword evidence="2 10" id="KW-0732">Signal</keyword>
<evidence type="ECO:0000256" key="8">
    <source>
        <dbReference type="PIRSR" id="PIRSR618044-2"/>
    </source>
</evidence>
<evidence type="ECO:0000256" key="10">
    <source>
        <dbReference type="SAM" id="SignalP"/>
    </source>
</evidence>
<dbReference type="InterPro" id="IPR018044">
    <property type="entry name" value="Peptidase_S11"/>
</dbReference>
<dbReference type="PANTHER" id="PTHR21581:SF11">
    <property type="entry name" value="D-ALANYL-D-ALANINE CARBOXYPEPTIDASE DACA"/>
    <property type="match status" value="1"/>
</dbReference>
<proteinExistence type="inferred from homology"/>
<evidence type="ECO:0000313" key="13">
    <source>
        <dbReference type="Proteomes" id="UP000051515"/>
    </source>
</evidence>
<name>A0A0R1KD66_9LACO</name>
<dbReference type="GO" id="GO:0071555">
    <property type="term" value="P:cell wall organization"/>
    <property type="evidence" value="ECO:0007669"/>
    <property type="project" value="UniProtKB-KW"/>
</dbReference>
<dbReference type="RefSeq" id="WP_056955047.1">
    <property type="nucleotide sequence ID" value="NZ_AZDY01000042.1"/>
</dbReference>
<evidence type="ECO:0000256" key="1">
    <source>
        <dbReference type="ARBA" id="ARBA00007164"/>
    </source>
</evidence>
<dbReference type="OrthoDB" id="9791132at2"/>
<evidence type="ECO:0000256" key="2">
    <source>
        <dbReference type="ARBA" id="ARBA00022729"/>
    </source>
</evidence>
<organism evidence="12 13">
    <name type="scientific">Companilactobacillus bobalius DSM 19674</name>
    <dbReference type="NCBI Taxonomy" id="1423788"/>
    <lineage>
        <taxon>Bacteria</taxon>
        <taxon>Bacillati</taxon>
        <taxon>Bacillota</taxon>
        <taxon>Bacilli</taxon>
        <taxon>Lactobacillales</taxon>
        <taxon>Lactobacillaceae</taxon>
        <taxon>Companilactobacillus</taxon>
        <taxon>Companilactobacillus bobalius</taxon>
    </lineage>
</organism>
<dbReference type="InterPro" id="IPR001967">
    <property type="entry name" value="Peptidase_S11_N"/>
</dbReference>
<feature type="domain" description="Peptidase S11 D-alanyl-D-alanine carboxypeptidase A N-terminal" evidence="11">
    <location>
        <begin position="28"/>
        <end position="284"/>
    </location>
</feature>
<evidence type="ECO:0000256" key="9">
    <source>
        <dbReference type="RuleBase" id="RU004016"/>
    </source>
</evidence>
<keyword evidence="12" id="KW-0645">Protease</keyword>
<dbReference type="STRING" id="1423788.FC78_GL000667"/>